<dbReference type="AlphaFoldDB" id="A0A4P7NJM2"/>
<reference evidence="1 2" key="1">
    <citation type="journal article" date="2019" name="Mol. Biol. Evol.">
        <title>Blast fungal genomes show frequent chromosomal changes, gene gains and losses, and effector gene turnover.</title>
        <authorList>
            <person name="Gomez Luciano L.B."/>
            <person name="Jason Tsai I."/>
            <person name="Chuma I."/>
            <person name="Tosa Y."/>
            <person name="Chen Y.H."/>
            <person name="Li J.Y."/>
            <person name="Li M.Y."/>
            <person name="Jade Lu M.Y."/>
            <person name="Nakayashiki H."/>
            <person name="Li W.H."/>
        </authorList>
    </citation>
    <scope>NUCLEOTIDE SEQUENCE [LARGE SCALE GENOMIC DNA]</scope>
    <source>
        <strain evidence="1">MZ5-1-6</strain>
    </source>
</reference>
<evidence type="ECO:0000313" key="2">
    <source>
        <dbReference type="Proteomes" id="UP000294847"/>
    </source>
</evidence>
<protein>
    <submittedName>
        <fullName evidence="1">Uncharacterized protein</fullName>
    </submittedName>
</protein>
<sequence length="42" mass="4656">MCPVAEPYVSFFATLSNFARLVVYSNKAPVWKHKVGPVVSSE</sequence>
<evidence type="ECO:0000313" key="1">
    <source>
        <dbReference type="EMBL" id="QBZ62263.1"/>
    </source>
</evidence>
<dbReference type="Proteomes" id="UP000294847">
    <property type="component" value="Chromosome 5"/>
</dbReference>
<organism evidence="1 2">
    <name type="scientific">Pyricularia oryzae</name>
    <name type="common">Rice blast fungus</name>
    <name type="synonym">Magnaporthe oryzae</name>
    <dbReference type="NCBI Taxonomy" id="318829"/>
    <lineage>
        <taxon>Eukaryota</taxon>
        <taxon>Fungi</taxon>
        <taxon>Dikarya</taxon>
        <taxon>Ascomycota</taxon>
        <taxon>Pezizomycotina</taxon>
        <taxon>Sordariomycetes</taxon>
        <taxon>Sordariomycetidae</taxon>
        <taxon>Magnaporthales</taxon>
        <taxon>Pyriculariaceae</taxon>
        <taxon>Pyricularia</taxon>
    </lineage>
</organism>
<name>A0A4P7NJM2_PYROR</name>
<gene>
    <name evidence="1" type="ORF">PoMZ_11140</name>
</gene>
<dbReference type="EMBL" id="CP034208">
    <property type="protein sequence ID" value="QBZ62263.1"/>
    <property type="molecule type" value="Genomic_DNA"/>
</dbReference>
<proteinExistence type="predicted"/>
<accession>A0A4P7NJM2</accession>